<dbReference type="Proteomes" id="UP000828390">
    <property type="component" value="Unassembled WGS sequence"/>
</dbReference>
<accession>A0A9D4CC68</accession>
<dbReference type="EMBL" id="JAIWYP010000013">
    <property type="protein sequence ID" value="KAH3721195.1"/>
    <property type="molecule type" value="Genomic_DNA"/>
</dbReference>
<gene>
    <name evidence="1" type="ORF">DPMN_064114</name>
</gene>
<dbReference type="AlphaFoldDB" id="A0A9D4CC68"/>
<proteinExistence type="predicted"/>
<reference evidence="1" key="2">
    <citation type="submission" date="2020-11" db="EMBL/GenBank/DDBJ databases">
        <authorList>
            <person name="McCartney M.A."/>
            <person name="Auch B."/>
            <person name="Kono T."/>
            <person name="Mallez S."/>
            <person name="Becker A."/>
            <person name="Gohl D.M."/>
            <person name="Silverstein K.A.T."/>
            <person name="Koren S."/>
            <person name="Bechman K.B."/>
            <person name="Herman A."/>
            <person name="Abrahante J.E."/>
            <person name="Garbe J."/>
        </authorList>
    </citation>
    <scope>NUCLEOTIDE SEQUENCE</scope>
    <source>
        <strain evidence="1">Duluth1</strain>
        <tissue evidence="1">Whole animal</tissue>
    </source>
</reference>
<keyword evidence="2" id="KW-1185">Reference proteome</keyword>
<reference evidence="1" key="1">
    <citation type="journal article" date="2019" name="bioRxiv">
        <title>The Genome of the Zebra Mussel, Dreissena polymorpha: A Resource for Invasive Species Research.</title>
        <authorList>
            <person name="McCartney M.A."/>
            <person name="Auch B."/>
            <person name="Kono T."/>
            <person name="Mallez S."/>
            <person name="Zhang Y."/>
            <person name="Obille A."/>
            <person name="Becker A."/>
            <person name="Abrahante J.E."/>
            <person name="Garbe J."/>
            <person name="Badalamenti J.P."/>
            <person name="Herman A."/>
            <person name="Mangelson H."/>
            <person name="Liachko I."/>
            <person name="Sullivan S."/>
            <person name="Sone E.D."/>
            <person name="Koren S."/>
            <person name="Silverstein K.A.T."/>
            <person name="Beckman K.B."/>
            <person name="Gohl D.M."/>
        </authorList>
    </citation>
    <scope>NUCLEOTIDE SEQUENCE</scope>
    <source>
        <strain evidence="1">Duluth1</strain>
        <tissue evidence="1">Whole animal</tissue>
    </source>
</reference>
<evidence type="ECO:0000313" key="1">
    <source>
        <dbReference type="EMBL" id="KAH3721195.1"/>
    </source>
</evidence>
<comment type="caution">
    <text evidence="1">The sequence shown here is derived from an EMBL/GenBank/DDBJ whole genome shotgun (WGS) entry which is preliminary data.</text>
</comment>
<protein>
    <submittedName>
        <fullName evidence="1">Uncharacterized protein</fullName>
    </submittedName>
</protein>
<organism evidence="1 2">
    <name type="scientific">Dreissena polymorpha</name>
    <name type="common">Zebra mussel</name>
    <name type="synonym">Mytilus polymorpha</name>
    <dbReference type="NCBI Taxonomy" id="45954"/>
    <lineage>
        <taxon>Eukaryota</taxon>
        <taxon>Metazoa</taxon>
        <taxon>Spiralia</taxon>
        <taxon>Lophotrochozoa</taxon>
        <taxon>Mollusca</taxon>
        <taxon>Bivalvia</taxon>
        <taxon>Autobranchia</taxon>
        <taxon>Heteroconchia</taxon>
        <taxon>Euheterodonta</taxon>
        <taxon>Imparidentia</taxon>
        <taxon>Neoheterodontei</taxon>
        <taxon>Myida</taxon>
        <taxon>Dreissenoidea</taxon>
        <taxon>Dreissenidae</taxon>
        <taxon>Dreissena</taxon>
    </lineage>
</organism>
<evidence type="ECO:0000313" key="2">
    <source>
        <dbReference type="Proteomes" id="UP000828390"/>
    </source>
</evidence>
<sequence length="51" mass="5746">MLPRTITLHSRKTGGTVLRGRRQTNNCCCLATQLEPSWSERLEIGPLSSYL</sequence>
<name>A0A9D4CC68_DREPO</name>